<evidence type="ECO:0000313" key="7">
    <source>
        <dbReference type="Proteomes" id="UP000000267"/>
    </source>
</evidence>
<gene>
    <name evidence="6" type="ORF">Kpol_513p17</name>
</gene>
<keyword evidence="2 3" id="KW-0067">ATP-binding</keyword>
<proteinExistence type="predicted"/>
<dbReference type="InterPro" id="IPR008271">
    <property type="entry name" value="Ser/Thr_kinase_AS"/>
</dbReference>
<evidence type="ECO:0000259" key="5">
    <source>
        <dbReference type="PROSITE" id="PS50011"/>
    </source>
</evidence>
<dbReference type="GO" id="GO:0005737">
    <property type="term" value="C:cytoplasm"/>
    <property type="evidence" value="ECO:0007669"/>
    <property type="project" value="EnsemblFungi"/>
</dbReference>
<dbReference type="Proteomes" id="UP000000267">
    <property type="component" value="Unassembled WGS sequence"/>
</dbReference>
<dbReference type="SUPFAM" id="SSF56112">
    <property type="entry name" value="Protein kinase-like (PK-like)"/>
    <property type="match status" value="1"/>
</dbReference>
<dbReference type="InParanoid" id="A7TMK3"/>
<organism evidence="7">
    <name type="scientific">Vanderwaltozyma polyspora (strain ATCC 22028 / DSM 70294 / BCRC 21397 / CBS 2163 / NBRC 10782 / NRRL Y-8283 / UCD 57-17)</name>
    <name type="common">Kluyveromyces polysporus</name>
    <dbReference type="NCBI Taxonomy" id="436907"/>
    <lineage>
        <taxon>Eukaryota</taxon>
        <taxon>Fungi</taxon>
        <taxon>Dikarya</taxon>
        <taxon>Ascomycota</taxon>
        <taxon>Saccharomycotina</taxon>
        <taxon>Saccharomycetes</taxon>
        <taxon>Saccharomycetales</taxon>
        <taxon>Saccharomycetaceae</taxon>
        <taxon>Vanderwaltozyma</taxon>
    </lineage>
</organism>
<protein>
    <recommendedName>
        <fullName evidence="5">Protein kinase domain-containing protein</fullName>
    </recommendedName>
</protein>
<dbReference type="Gene3D" id="1.10.510.10">
    <property type="entry name" value="Transferase(Phosphotransferase) domain 1"/>
    <property type="match status" value="1"/>
</dbReference>
<dbReference type="GO" id="GO:0004674">
    <property type="term" value="F:protein serine/threonine kinase activity"/>
    <property type="evidence" value="ECO:0007669"/>
    <property type="project" value="EnsemblFungi"/>
</dbReference>
<feature type="region of interest" description="Disordered" evidence="4">
    <location>
        <begin position="540"/>
        <end position="575"/>
    </location>
</feature>
<evidence type="ECO:0000256" key="4">
    <source>
        <dbReference type="SAM" id="MobiDB-lite"/>
    </source>
</evidence>
<dbReference type="OrthoDB" id="40902at2759"/>
<dbReference type="Pfam" id="PF00069">
    <property type="entry name" value="Pkinase"/>
    <property type="match status" value="1"/>
</dbReference>
<dbReference type="STRING" id="436907.A7TMK3"/>
<dbReference type="InterPro" id="IPR017441">
    <property type="entry name" value="Protein_kinase_ATP_BS"/>
</dbReference>
<dbReference type="FunCoup" id="A7TMK3">
    <property type="interactions" value="292"/>
</dbReference>
<dbReference type="PhylomeDB" id="A7TMK3"/>
<dbReference type="EMBL" id="DS480423">
    <property type="protein sequence ID" value="EDO16501.1"/>
    <property type="molecule type" value="Genomic_DNA"/>
</dbReference>
<dbReference type="GO" id="GO:1904547">
    <property type="term" value="P:regulation of cellular response to glucose starvation"/>
    <property type="evidence" value="ECO:0007669"/>
    <property type="project" value="EnsemblFungi"/>
</dbReference>
<keyword evidence="7" id="KW-1185">Reference proteome</keyword>
<sequence length="575" mass="64529">MVVKRTISNINIIWPDYHSYNNDIGNDQSDPHNEDHVSNKRVASKCKYVINENGELGDGNFSTVKTCQNLITKNLYAMKLISKRTIKDKLRLVSSEINLLRFLAERTRSLESSINYGDNSHNRDTFTGHHHILQLLDFFQTSQDIVLITQLCAKGDLYELILSNTSLELEKHVKSFTACMLSVLHFLHSNGIVHRDLKAENVLFRLKNDSEVLNINDYSAHDLILGDFGLATYLNSASENTFREYVGTISYIAPEIVKCKDVSKLSLGELDKIEKYGAPVDIWSLGVLTYFMNFGYTPFDCDNDEETLECIIKADYYSDEDSVNDSALSEFWSFIRSCFTIDSKNRPTSSMLRYHPFISEYFPSTKTDTSKVTFEMNDEIENINGLEKKKSSVTSIHSLKSPVKSTSSSSLTSLHDLSSTKASTSLTKQGSTSLLNIPHYVDHQQRRKQAISRGNSLMLTSLTPLHSPIQKFNQNSTFTLDPKPPAVSLMNGCYSTNPEARPTLGDSSPRSLSNPSSSASLMRLHSNNLDHEGSEIFKSMIFGNSPPSTAPSSSNSFTKKATFQLGLEHDDENDD</sequence>
<evidence type="ECO:0000256" key="3">
    <source>
        <dbReference type="PROSITE-ProRule" id="PRU10141"/>
    </source>
</evidence>
<dbReference type="RefSeq" id="XP_001644359.1">
    <property type="nucleotide sequence ID" value="XM_001644309.1"/>
</dbReference>
<dbReference type="HOGENOM" id="CLU_465513_0_0_1"/>
<feature type="compositionally biased region" description="Low complexity" evidence="4">
    <location>
        <begin position="507"/>
        <end position="520"/>
    </location>
</feature>
<dbReference type="PROSITE" id="PS00108">
    <property type="entry name" value="PROTEIN_KINASE_ST"/>
    <property type="match status" value="1"/>
</dbReference>
<dbReference type="Gene3D" id="3.30.200.20">
    <property type="entry name" value="Phosphorylase Kinase, domain 1"/>
    <property type="match status" value="1"/>
</dbReference>
<reference evidence="6 7" key="1">
    <citation type="journal article" date="2007" name="Proc. Natl. Acad. Sci. U.S.A.">
        <title>Independent sorting-out of thousands of duplicated gene pairs in two yeast species descended from a whole-genome duplication.</title>
        <authorList>
            <person name="Scannell D.R."/>
            <person name="Frank A.C."/>
            <person name="Conant G.C."/>
            <person name="Byrne K.P."/>
            <person name="Woolfit M."/>
            <person name="Wolfe K.H."/>
        </authorList>
    </citation>
    <scope>NUCLEOTIDE SEQUENCE [LARGE SCALE GENOMIC DNA]</scope>
    <source>
        <strain evidence="7">ATCC 22028 / DSM 70294 / BCRC 21397 / CBS 2163 / NBRC 10782 / NRRL Y-8283 / UCD 57-17</strain>
    </source>
</reference>
<dbReference type="SMART" id="SM00220">
    <property type="entry name" value="S_TKc"/>
    <property type="match status" value="1"/>
</dbReference>
<dbReference type="InterPro" id="IPR011009">
    <property type="entry name" value="Kinase-like_dom_sf"/>
</dbReference>
<dbReference type="PROSITE" id="PS50011">
    <property type="entry name" value="PROTEIN_KINASE_DOM"/>
    <property type="match status" value="1"/>
</dbReference>
<dbReference type="AlphaFoldDB" id="A7TMK3"/>
<dbReference type="KEGG" id="vpo:Kpol_513p17"/>
<evidence type="ECO:0000256" key="2">
    <source>
        <dbReference type="ARBA" id="ARBA00022840"/>
    </source>
</evidence>
<keyword evidence="1 3" id="KW-0547">Nucleotide-binding</keyword>
<feature type="region of interest" description="Disordered" evidence="4">
    <location>
        <begin position="495"/>
        <end position="520"/>
    </location>
</feature>
<dbReference type="GeneID" id="5544670"/>
<feature type="compositionally biased region" description="Low complexity" evidence="4">
    <location>
        <begin position="544"/>
        <end position="556"/>
    </location>
</feature>
<dbReference type="InterPro" id="IPR000719">
    <property type="entry name" value="Prot_kinase_dom"/>
</dbReference>
<dbReference type="GO" id="GO:0005634">
    <property type="term" value="C:nucleus"/>
    <property type="evidence" value="ECO:0007669"/>
    <property type="project" value="EnsemblFungi"/>
</dbReference>
<dbReference type="PANTHER" id="PTHR24347">
    <property type="entry name" value="SERINE/THREONINE-PROTEIN KINASE"/>
    <property type="match status" value="1"/>
</dbReference>
<dbReference type="PROSITE" id="PS00107">
    <property type="entry name" value="PROTEIN_KINASE_ATP"/>
    <property type="match status" value="1"/>
</dbReference>
<dbReference type="OMA" id="FEGHHHV"/>
<dbReference type="GO" id="GO:0005524">
    <property type="term" value="F:ATP binding"/>
    <property type="evidence" value="ECO:0007669"/>
    <property type="project" value="UniProtKB-UniRule"/>
</dbReference>
<evidence type="ECO:0000313" key="6">
    <source>
        <dbReference type="EMBL" id="EDO16501.1"/>
    </source>
</evidence>
<feature type="domain" description="Protein kinase" evidence="5">
    <location>
        <begin position="50"/>
        <end position="358"/>
    </location>
</feature>
<feature type="binding site" evidence="3">
    <location>
        <position position="79"/>
    </location>
    <ligand>
        <name>ATP</name>
        <dbReference type="ChEBI" id="CHEBI:30616"/>
    </ligand>
</feature>
<accession>A7TMK3</accession>
<dbReference type="eggNOG" id="KOG0032">
    <property type="taxonomic scope" value="Eukaryota"/>
</dbReference>
<evidence type="ECO:0000256" key="1">
    <source>
        <dbReference type="ARBA" id="ARBA00022741"/>
    </source>
</evidence>
<name>A7TMK3_VANPO</name>